<accession>A0A401PN72</accession>
<dbReference type="GO" id="GO:0003964">
    <property type="term" value="F:RNA-directed DNA polymerase activity"/>
    <property type="evidence" value="ECO:0007669"/>
    <property type="project" value="UniProtKB-KW"/>
</dbReference>
<dbReference type="PANTHER" id="PTHR37984:SF5">
    <property type="entry name" value="PROTEIN NYNRIN-LIKE"/>
    <property type="match status" value="1"/>
</dbReference>
<dbReference type="GO" id="GO:0004519">
    <property type="term" value="F:endonuclease activity"/>
    <property type="evidence" value="ECO:0007669"/>
    <property type="project" value="UniProtKB-KW"/>
</dbReference>
<comment type="caution">
    <text evidence="8">The sequence shown here is derived from an EMBL/GenBank/DDBJ whole genome shotgun (WGS) entry which is preliminary data.</text>
</comment>
<feature type="domain" description="Reverse transcriptase RNase H-like" evidence="7">
    <location>
        <begin position="152"/>
        <end position="252"/>
    </location>
</feature>
<proteinExistence type="predicted"/>
<dbReference type="InterPro" id="IPR043128">
    <property type="entry name" value="Rev_trsase/Diguanyl_cyclase"/>
</dbReference>
<evidence type="ECO:0000259" key="7">
    <source>
        <dbReference type="Pfam" id="PF17917"/>
    </source>
</evidence>
<dbReference type="PANTHER" id="PTHR37984">
    <property type="entry name" value="PROTEIN CBG26694"/>
    <property type="match status" value="1"/>
</dbReference>
<reference evidence="8 9" key="1">
    <citation type="journal article" date="2018" name="Nat. Ecol. Evol.">
        <title>Shark genomes provide insights into elasmobranch evolution and the origin of vertebrates.</title>
        <authorList>
            <person name="Hara Y"/>
            <person name="Yamaguchi K"/>
            <person name="Onimaru K"/>
            <person name="Kadota M"/>
            <person name="Koyanagi M"/>
            <person name="Keeley SD"/>
            <person name="Tatsumi K"/>
            <person name="Tanaka K"/>
            <person name="Motone F"/>
            <person name="Kageyama Y"/>
            <person name="Nozu R"/>
            <person name="Adachi N"/>
            <person name="Nishimura O"/>
            <person name="Nakagawa R"/>
            <person name="Tanegashima C"/>
            <person name="Kiyatake I"/>
            <person name="Matsumoto R"/>
            <person name="Murakumo K"/>
            <person name="Nishida K"/>
            <person name="Terakita A"/>
            <person name="Kuratani S"/>
            <person name="Sato K"/>
            <person name="Hyodo S Kuraku.S."/>
        </authorList>
    </citation>
    <scope>NUCLEOTIDE SEQUENCE [LARGE SCALE GENOMIC DNA]</scope>
</reference>
<dbReference type="OrthoDB" id="6761011at2759"/>
<dbReference type="Gene3D" id="3.30.70.270">
    <property type="match status" value="1"/>
</dbReference>
<keyword evidence="5" id="KW-0378">Hydrolase</keyword>
<dbReference type="OMA" id="WANFLAN"/>
<evidence type="ECO:0000313" key="8">
    <source>
        <dbReference type="EMBL" id="GCB74559.1"/>
    </source>
</evidence>
<keyword evidence="9" id="KW-1185">Reference proteome</keyword>
<evidence type="ECO:0000256" key="3">
    <source>
        <dbReference type="ARBA" id="ARBA00022722"/>
    </source>
</evidence>
<name>A0A401PN72_SCYTO</name>
<dbReference type="InterPro" id="IPR041373">
    <property type="entry name" value="RT_RNaseH"/>
</dbReference>
<protein>
    <recommendedName>
        <fullName evidence="7">Reverse transcriptase RNase H-like domain-containing protein</fullName>
    </recommendedName>
</protein>
<evidence type="ECO:0000256" key="4">
    <source>
        <dbReference type="ARBA" id="ARBA00022759"/>
    </source>
</evidence>
<keyword evidence="6" id="KW-0695">RNA-directed DNA polymerase</keyword>
<organism evidence="8 9">
    <name type="scientific">Scyliorhinus torazame</name>
    <name type="common">Cloudy catshark</name>
    <name type="synonym">Catulus torazame</name>
    <dbReference type="NCBI Taxonomy" id="75743"/>
    <lineage>
        <taxon>Eukaryota</taxon>
        <taxon>Metazoa</taxon>
        <taxon>Chordata</taxon>
        <taxon>Craniata</taxon>
        <taxon>Vertebrata</taxon>
        <taxon>Chondrichthyes</taxon>
        <taxon>Elasmobranchii</taxon>
        <taxon>Galeomorphii</taxon>
        <taxon>Galeoidea</taxon>
        <taxon>Carcharhiniformes</taxon>
        <taxon>Scyliorhinidae</taxon>
        <taxon>Scyliorhinus</taxon>
    </lineage>
</organism>
<dbReference type="InterPro" id="IPR043502">
    <property type="entry name" value="DNA/RNA_pol_sf"/>
</dbReference>
<dbReference type="GO" id="GO:0016787">
    <property type="term" value="F:hydrolase activity"/>
    <property type="evidence" value="ECO:0007669"/>
    <property type="project" value="UniProtKB-KW"/>
</dbReference>
<keyword evidence="3" id="KW-0540">Nuclease</keyword>
<keyword evidence="1" id="KW-0808">Transferase</keyword>
<evidence type="ECO:0000313" key="9">
    <source>
        <dbReference type="Proteomes" id="UP000288216"/>
    </source>
</evidence>
<keyword evidence="2" id="KW-0548">Nucleotidyltransferase</keyword>
<dbReference type="AlphaFoldDB" id="A0A401PN72"/>
<dbReference type="InterPro" id="IPR050951">
    <property type="entry name" value="Retrovirus_Pol_polyprotein"/>
</dbReference>
<evidence type="ECO:0000256" key="6">
    <source>
        <dbReference type="ARBA" id="ARBA00022918"/>
    </source>
</evidence>
<evidence type="ECO:0000256" key="2">
    <source>
        <dbReference type="ARBA" id="ARBA00022695"/>
    </source>
</evidence>
<keyword evidence="4" id="KW-0255">Endonuclease</keyword>
<dbReference type="Pfam" id="PF17917">
    <property type="entry name" value="RT_RNaseH"/>
    <property type="match status" value="1"/>
</dbReference>
<dbReference type="CDD" id="cd09274">
    <property type="entry name" value="RNase_HI_RT_Ty3"/>
    <property type="match status" value="1"/>
</dbReference>
<sequence length="281" mass="32089">MGRMVDQYRLRATFPYLDNVTICGHDQQDHDANLQHFLHTAKLLNLTIRRNAFSAQPAEPSLATSWKMESEGPTPTACALSWKFHSPHCPKELKRCLGFFSYYAQWVPNYVDKARPLIKSTIFPLTAEARQAFNHIKTDIAKAAMHAVDESISFQVENDASDFALATTLNQAGRPVAFFSRTLLASEIRHSSVEKETQAIVDAMRHWRHYLAGRRFTPLTDQRLVAFMFNNTQRGKVKNDKILRWRIELSTYNYDILYRPGKLNEPPEALSRGSCASAQVD</sequence>
<evidence type="ECO:0000256" key="1">
    <source>
        <dbReference type="ARBA" id="ARBA00022679"/>
    </source>
</evidence>
<dbReference type="Proteomes" id="UP000288216">
    <property type="component" value="Unassembled WGS sequence"/>
</dbReference>
<evidence type="ECO:0000256" key="5">
    <source>
        <dbReference type="ARBA" id="ARBA00022801"/>
    </source>
</evidence>
<dbReference type="EMBL" id="BFAA01001017">
    <property type="protein sequence ID" value="GCB74559.1"/>
    <property type="molecule type" value="Genomic_DNA"/>
</dbReference>
<dbReference type="SUPFAM" id="SSF56672">
    <property type="entry name" value="DNA/RNA polymerases"/>
    <property type="match status" value="1"/>
</dbReference>
<dbReference type="STRING" id="75743.A0A401PN72"/>
<gene>
    <name evidence="8" type="ORF">scyTo_0003650</name>
</gene>